<dbReference type="AlphaFoldDB" id="C6BZ28"/>
<dbReference type="Pfam" id="PF03692">
    <property type="entry name" value="CxxCxxCC"/>
    <property type="match status" value="1"/>
</dbReference>
<dbReference type="PANTHER" id="PTHR35866">
    <property type="entry name" value="PUTATIVE-RELATED"/>
    <property type="match status" value="1"/>
</dbReference>
<dbReference type="EMBL" id="CP001649">
    <property type="protein sequence ID" value="ACS78852.1"/>
    <property type="molecule type" value="Genomic_DNA"/>
</dbReference>
<organism evidence="1 2">
    <name type="scientific">Maridesulfovibrio salexigens (strain ATCC 14822 / DSM 2638 / NCIMB 8403 / VKM B-1763)</name>
    <name type="common">Desulfovibrio salexigens</name>
    <dbReference type="NCBI Taxonomy" id="526222"/>
    <lineage>
        <taxon>Bacteria</taxon>
        <taxon>Pseudomonadati</taxon>
        <taxon>Thermodesulfobacteriota</taxon>
        <taxon>Desulfovibrionia</taxon>
        <taxon>Desulfovibrionales</taxon>
        <taxon>Desulfovibrionaceae</taxon>
        <taxon>Maridesulfovibrio</taxon>
    </lineage>
</organism>
<dbReference type="HOGENOM" id="CLU_074313_0_0_7"/>
<dbReference type="Proteomes" id="UP000002601">
    <property type="component" value="Chromosome"/>
</dbReference>
<evidence type="ECO:0008006" key="3">
    <source>
        <dbReference type="Google" id="ProtNLM"/>
    </source>
</evidence>
<dbReference type="KEGG" id="dsa:Desal_0786"/>
<dbReference type="PANTHER" id="PTHR35866:SF1">
    <property type="entry name" value="YKGJ FAMILY CYSTEINE CLUSTER PROTEIN"/>
    <property type="match status" value="1"/>
</dbReference>
<gene>
    <name evidence="1" type="ordered locus">Desal_0786</name>
</gene>
<sequence>MNECKQCGTCCRKGGPALHTQDLPLLKEADGIDLTDIVTLRKGELAYDQPVGAVLPLDEEILKIKGSGGEWICKFLAQASNVCRIYKSRPLECQKLFCEDPEPLMEIYSKDRLTRKDVLPAGHPVLELIEDHDNKCDPVKMSELAAAAVENWDESEKIQADLREMLIFDSSIRELVMEKAGLPQESMDFFFGRPMTVLIKGYGIIATPNGKSFSLRKL</sequence>
<name>C6BZ28_MARSD</name>
<evidence type="ECO:0000313" key="1">
    <source>
        <dbReference type="EMBL" id="ACS78852.1"/>
    </source>
</evidence>
<evidence type="ECO:0000313" key="2">
    <source>
        <dbReference type="Proteomes" id="UP000002601"/>
    </source>
</evidence>
<accession>C6BZ28</accession>
<dbReference type="OrthoDB" id="9780934at2"/>
<reference evidence="1 2" key="1">
    <citation type="submission" date="2009-06" db="EMBL/GenBank/DDBJ databases">
        <title>Complete sequence of Desulfovibrio salexigens DSM 2638.</title>
        <authorList>
            <consortium name="US DOE Joint Genome Institute"/>
            <person name="Lucas S."/>
            <person name="Copeland A."/>
            <person name="Lapidus A."/>
            <person name="Glavina del Rio T."/>
            <person name="Tice H."/>
            <person name="Bruce D."/>
            <person name="Goodwin L."/>
            <person name="Pitluck S."/>
            <person name="Munk A.C."/>
            <person name="Brettin T."/>
            <person name="Detter J.C."/>
            <person name="Han C."/>
            <person name="Tapia R."/>
            <person name="Larimer F."/>
            <person name="Land M."/>
            <person name="Hauser L."/>
            <person name="Kyrpides N."/>
            <person name="Anderson I."/>
            <person name="Wall J.D."/>
            <person name="Arkin A.P."/>
            <person name="Dehal P."/>
            <person name="Chivian D."/>
            <person name="Giles B."/>
            <person name="Hazen T.C."/>
        </authorList>
    </citation>
    <scope>NUCLEOTIDE SEQUENCE [LARGE SCALE GENOMIC DNA]</scope>
    <source>
        <strain evidence="2">ATCC 14822 / DSM 2638 / NCIMB 8403 / VKM B-1763</strain>
    </source>
</reference>
<keyword evidence="2" id="KW-1185">Reference proteome</keyword>
<dbReference type="InterPro" id="IPR005358">
    <property type="entry name" value="Puta_zinc/iron-chelating_dom"/>
</dbReference>
<protein>
    <recommendedName>
        <fullName evidence="3">Zinc-or iron-chelating domain-containing protein</fullName>
    </recommendedName>
</protein>
<dbReference type="RefSeq" id="WP_015850671.1">
    <property type="nucleotide sequence ID" value="NC_012881.1"/>
</dbReference>
<dbReference type="STRING" id="526222.Desal_0786"/>
<dbReference type="eggNOG" id="COG0727">
    <property type="taxonomic scope" value="Bacteria"/>
</dbReference>
<proteinExistence type="predicted"/>